<dbReference type="OrthoDB" id="5949854at2759"/>
<dbReference type="Proteomes" id="UP001152622">
    <property type="component" value="Chromosome 12"/>
</dbReference>
<evidence type="ECO:0000313" key="1">
    <source>
        <dbReference type="EMBL" id="KAJ8344889.1"/>
    </source>
</evidence>
<name>A0A9Q1ETP7_SYNKA</name>
<reference evidence="1" key="1">
    <citation type="journal article" date="2023" name="Science">
        <title>Genome structures resolve the early diversification of teleost fishes.</title>
        <authorList>
            <person name="Parey E."/>
            <person name="Louis A."/>
            <person name="Montfort J."/>
            <person name="Bouchez O."/>
            <person name="Roques C."/>
            <person name="Iampietro C."/>
            <person name="Lluch J."/>
            <person name="Castinel A."/>
            <person name="Donnadieu C."/>
            <person name="Desvignes T."/>
            <person name="Floi Bucao C."/>
            <person name="Jouanno E."/>
            <person name="Wen M."/>
            <person name="Mejri S."/>
            <person name="Dirks R."/>
            <person name="Jansen H."/>
            <person name="Henkel C."/>
            <person name="Chen W.J."/>
            <person name="Zahm M."/>
            <person name="Cabau C."/>
            <person name="Klopp C."/>
            <person name="Thompson A.W."/>
            <person name="Robinson-Rechavi M."/>
            <person name="Braasch I."/>
            <person name="Lecointre G."/>
            <person name="Bobe J."/>
            <person name="Postlethwait J.H."/>
            <person name="Berthelot C."/>
            <person name="Roest Crollius H."/>
            <person name="Guiguen Y."/>
        </authorList>
    </citation>
    <scope>NUCLEOTIDE SEQUENCE</scope>
    <source>
        <strain evidence="1">WJC10195</strain>
    </source>
</reference>
<keyword evidence="2" id="KW-1185">Reference proteome</keyword>
<gene>
    <name evidence="1" type="ORF">SKAU_G00290820</name>
</gene>
<accession>A0A9Q1ETP7</accession>
<protein>
    <submittedName>
        <fullName evidence="1">Uncharacterized protein</fullName>
    </submittedName>
</protein>
<sequence length="146" mass="16391">MNGDNTTFAKLAEFLLEEWKLPTKRKKLGSKILYVTCKETCYKLTADTCMEVSELHSTQEEADTRMLLQALHAAKSGSKAVVITAEDTDVMVGALKLLKKDIAYQETFSQLGKPWEGSSDLLDKVEEFTCRMYVARTSASKVNDLR</sequence>
<proteinExistence type="predicted"/>
<dbReference type="EMBL" id="JAINUF010000012">
    <property type="protein sequence ID" value="KAJ8344889.1"/>
    <property type="molecule type" value="Genomic_DNA"/>
</dbReference>
<evidence type="ECO:0000313" key="2">
    <source>
        <dbReference type="Proteomes" id="UP001152622"/>
    </source>
</evidence>
<dbReference type="AlphaFoldDB" id="A0A9Q1ETP7"/>
<organism evidence="1 2">
    <name type="scientific">Synaphobranchus kaupii</name>
    <name type="common">Kaup's arrowtooth eel</name>
    <dbReference type="NCBI Taxonomy" id="118154"/>
    <lineage>
        <taxon>Eukaryota</taxon>
        <taxon>Metazoa</taxon>
        <taxon>Chordata</taxon>
        <taxon>Craniata</taxon>
        <taxon>Vertebrata</taxon>
        <taxon>Euteleostomi</taxon>
        <taxon>Actinopterygii</taxon>
        <taxon>Neopterygii</taxon>
        <taxon>Teleostei</taxon>
        <taxon>Anguilliformes</taxon>
        <taxon>Synaphobranchidae</taxon>
        <taxon>Synaphobranchus</taxon>
    </lineage>
</organism>
<comment type="caution">
    <text evidence="1">The sequence shown here is derived from an EMBL/GenBank/DDBJ whole genome shotgun (WGS) entry which is preliminary data.</text>
</comment>